<reference evidence="2 3" key="1">
    <citation type="journal article" date="2024" name="J Genomics">
        <title>Draft genome sequencing and assembly of Favolaschia claudopus CIRM-BRFM 2984 isolated from oak limbs.</title>
        <authorList>
            <person name="Navarro D."/>
            <person name="Drula E."/>
            <person name="Chaduli D."/>
            <person name="Cazenave R."/>
            <person name="Ahrendt S."/>
            <person name="Wang J."/>
            <person name="Lipzen A."/>
            <person name="Daum C."/>
            <person name="Barry K."/>
            <person name="Grigoriev I.V."/>
            <person name="Favel A."/>
            <person name="Rosso M.N."/>
            <person name="Martin F."/>
        </authorList>
    </citation>
    <scope>NUCLEOTIDE SEQUENCE [LARGE SCALE GENOMIC DNA]</scope>
    <source>
        <strain evidence="2 3">CIRM-BRFM 2984</strain>
    </source>
</reference>
<sequence length="217" mass="23979">MSGVGVPGQRLKARFVSKRERGISRSFSLGGIFVSGNFAALWSLALPVYFTATALEFSPALKYTQRHLTYPSTRLVGTAGSESTRRITVRLRTTPKPASVPAENADSGSAGVGQSLEIELGIGIDRSRRRSDRERGYATMTAARTFARNTAFPDENAGREEVASRVQGKRDCGMRQIRKKNIENRCEMKKYSAKKGFGDVRARLGRWNGRHDLPNHS</sequence>
<organism evidence="2 3">
    <name type="scientific">Favolaschia claudopus</name>
    <dbReference type="NCBI Taxonomy" id="2862362"/>
    <lineage>
        <taxon>Eukaryota</taxon>
        <taxon>Fungi</taxon>
        <taxon>Dikarya</taxon>
        <taxon>Basidiomycota</taxon>
        <taxon>Agaricomycotina</taxon>
        <taxon>Agaricomycetes</taxon>
        <taxon>Agaricomycetidae</taxon>
        <taxon>Agaricales</taxon>
        <taxon>Marasmiineae</taxon>
        <taxon>Mycenaceae</taxon>
        <taxon>Favolaschia</taxon>
    </lineage>
</organism>
<evidence type="ECO:0000256" key="1">
    <source>
        <dbReference type="SAM" id="Phobius"/>
    </source>
</evidence>
<evidence type="ECO:0000313" key="3">
    <source>
        <dbReference type="Proteomes" id="UP001362999"/>
    </source>
</evidence>
<feature type="transmembrane region" description="Helical" evidence="1">
    <location>
        <begin position="27"/>
        <end position="50"/>
    </location>
</feature>
<evidence type="ECO:0000313" key="2">
    <source>
        <dbReference type="EMBL" id="KAK6985061.1"/>
    </source>
</evidence>
<keyword evidence="1" id="KW-0812">Transmembrane</keyword>
<comment type="caution">
    <text evidence="2">The sequence shown here is derived from an EMBL/GenBank/DDBJ whole genome shotgun (WGS) entry which is preliminary data.</text>
</comment>
<keyword evidence="1" id="KW-0472">Membrane</keyword>
<dbReference type="Proteomes" id="UP001362999">
    <property type="component" value="Unassembled WGS sequence"/>
</dbReference>
<proteinExistence type="predicted"/>
<keyword evidence="1" id="KW-1133">Transmembrane helix</keyword>
<name>A0AAV9ZLB9_9AGAR</name>
<dbReference type="EMBL" id="JAWWNJ010000133">
    <property type="protein sequence ID" value="KAK6985061.1"/>
    <property type="molecule type" value="Genomic_DNA"/>
</dbReference>
<accession>A0AAV9ZLB9</accession>
<dbReference type="AlphaFoldDB" id="A0AAV9ZLB9"/>
<gene>
    <name evidence="2" type="ORF">R3P38DRAFT_3451272</name>
</gene>
<keyword evidence="3" id="KW-1185">Reference proteome</keyword>
<protein>
    <submittedName>
        <fullName evidence="2">Uncharacterized protein</fullName>
    </submittedName>
</protein>